<feature type="domain" description="PepSY" evidence="2">
    <location>
        <begin position="14"/>
        <end position="87"/>
    </location>
</feature>
<organism evidence="3 4">
    <name type="scientific">Roseibium porphyridii</name>
    <dbReference type="NCBI Taxonomy" id="2866279"/>
    <lineage>
        <taxon>Bacteria</taxon>
        <taxon>Pseudomonadati</taxon>
        <taxon>Pseudomonadota</taxon>
        <taxon>Alphaproteobacteria</taxon>
        <taxon>Hyphomicrobiales</taxon>
        <taxon>Stappiaceae</taxon>
        <taxon>Roseibium</taxon>
    </lineage>
</organism>
<protein>
    <submittedName>
        <fullName evidence="3">PepSY domain-containing protein</fullName>
    </submittedName>
</protein>
<evidence type="ECO:0000313" key="4">
    <source>
        <dbReference type="Proteomes" id="UP001209803"/>
    </source>
</evidence>
<keyword evidence="4" id="KW-1185">Reference proteome</keyword>
<reference evidence="3 4" key="1">
    <citation type="submission" date="2023-03" db="EMBL/GenBank/DDBJ databases">
        <title>Roseibium porphyridii sp. nov. and Roseibium rhodosorbium sp. nov. isolated from marine algae, Porphyridium cruentum and Rhodosorus marinus, respectively.</title>
        <authorList>
            <person name="Lee M.W."/>
            <person name="Choi B.J."/>
            <person name="Lee J.K."/>
            <person name="Choi D.G."/>
            <person name="Baek J.H."/>
            <person name="Bayburt H."/>
            <person name="Kim J.M."/>
            <person name="Han D.M."/>
            <person name="Kim K.H."/>
            <person name="Jeon C.O."/>
        </authorList>
    </citation>
    <scope>NUCLEOTIDE SEQUENCE [LARGE SCALE GENOMIC DNA]</scope>
    <source>
        <strain evidence="3 4">KMA01</strain>
    </source>
</reference>
<sequence>MNIANPTLKMGVLASAAAICMSNAALADIRQGDKIGLSVSDIAKSLEINGYEIREIEVKDDRIKAEVTLEGDRLEMKIDPKSGLVTRVEDDD</sequence>
<name>A0ABY8FFK5_9HYPH</name>
<evidence type="ECO:0000256" key="1">
    <source>
        <dbReference type="SAM" id="SignalP"/>
    </source>
</evidence>
<dbReference type="EMBL" id="CP120863">
    <property type="protein sequence ID" value="WFE92030.1"/>
    <property type="molecule type" value="Genomic_DNA"/>
</dbReference>
<feature type="signal peptide" evidence="1">
    <location>
        <begin position="1"/>
        <end position="27"/>
    </location>
</feature>
<dbReference type="Pfam" id="PF13670">
    <property type="entry name" value="PepSY_2"/>
    <property type="match status" value="1"/>
</dbReference>
<evidence type="ECO:0000259" key="2">
    <source>
        <dbReference type="Pfam" id="PF13670"/>
    </source>
</evidence>
<dbReference type="Proteomes" id="UP001209803">
    <property type="component" value="Chromosome"/>
</dbReference>
<evidence type="ECO:0000313" key="3">
    <source>
        <dbReference type="EMBL" id="WFE92030.1"/>
    </source>
</evidence>
<gene>
    <name evidence="3" type="ORF">K1718_11885</name>
</gene>
<dbReference type="InterPro" id="IPR025711">
    <property type="entry name" value="PepSY"/>
</dbReference>
<feature type="chain" id="PRO_5045819354" evidence="1">
    <location>
        <begin position="28"/>
        <end position="92"/>
    </location>
</feature>
<accession>A0ABY8FFK5</accession>
<dbReference type="RefSeq" id="WP_152501117.1">
    <property type="nucleotide sequence ID" value="NZ_CP120863.1"/>
</dbReference>
<keyword evidence="1" id="KW-0732">Signal</keyword>
<proteinExistence type="predicted"/>